<comment type="similarity">
    <text evidence="4">Belongs to the ABC transporter superfamily. ABCF family. YheS subfamily.</text>
</comment>
<dbReference type="InterPro" id="IPR050611">
    <property type="entry name" value="ABCF"/>
</dbReference>
<evidence type="ECO:0000256" key="5">
    <source>
        <dbReference type="ARBA" id="ARBA00069073"/>
    </source>
</evidence>
<organism evidence="7 8">
    <name type="scientific">Brumicola blandensis</name>
    <dbReference type="NCBI Taxonomy" id="3075611"/>
    <lineage>
        <taxon>Bacteria</taxon>
        <taxon>Pseudomonadati</taxon>
        <taxon>Pseudomonadota</taxon>
        <taxon>Gammaproteobacteria</taxon>
        <taxon>Alteromonadales</taxon>
        <taxon>Alteromonadaceae</taxon>
        <taxon>Brumicola</taxon>
    </lineage>
</organism>
<dbReference type="InterPro" id="IPR027417">
    <property type="entry name" value="P-loop_NTPase"/>
</dbReference>
<protein>
    <recommendedName>
        <fullName evidence="5">Probable ATP-binding protein YheS</fullName>
    </recommendedName>
</protein>
<comment type="caution">
    <text evidence="7">The sequence shown here is derived from an EMBL/GenBank/DDBJ whole genome shotgun (WGS) entry which is preliminary data.</text>
</comment>
<dbReference type="InterPro" id="IPR032781">
    <property type="entry name" value="ABC_tran_Xtn"/>
</dbReference>
<dbReference type="Proteomes" id="UP001249020">
    <property type="component" value="Unassembled WGS sequence"/>
</dbReference>
<dbReference type="SMART" id="SM00382">
    <property type="entry name" value="AAA"/>
    <property type="match status" value="2"/>
</dbReference>
<keyword evidence="8" id="KW-1185">Reference proteome</keyword>
<dbReference type="AlphaFoldDB" id="A0AAW8R431"/>
<evidence type="ECO:0000256" key="3">
    <source>
        <dbReference type="ARBA" id="ARBA00022840"/>
    </source>
</evidence>
<dbReference type="GO" id="GO:0016887">
    <property type="term" value="F:ATP hydrolysis activity"/>
    <property type="evidence" value="ECO:0007669"/>
    <property type="project" value="InterPro"/>
</dbReference>
<feature type="domain" description="ABC transporter" evidence="6">
    <location>
        <begin position="2"/>
        <end position="246"/>
    </location>
</feature>
<evidence type="ECO:0000313" key="8">
    <source>
        <dbReference type="Proteomes" id="UP001249020"/>
    </source>
</evidence>
<reference evidence="7 8" key="1">
    <citation type="submission" date="2023-09" db="EMBL/GenBank/DDBJ databases">
        <authorList>
            <person name="Rey-Velasco X."/>
        </authorList>
    </citation>
    <scope>NUCLEOTIDE SEQUENCE [LARGE SCALE GENOMIC DNA]</scope>
    <source>
        <strain evidence="7 8">W409</strain>
    </source>
</reference>
<dbReference type="PANTHER" id="PTHR19211:SF14">
    <property type="entry name" value="ATP-BINDING CASSETTE SUB-FAMILY F MEMBER 1"/>
    <property type="match status" value="1"/>
</dbReference>
<dbReference type="NCBIfam" id="NF000355">
    <property type="entry name" value="ribo_prot_ABC_F"/>
    <property type="match status" value="1"/>
</dbReference>
<keyword evidence="1" id="KW-0677">Repeat</keyword>
<dbReference type="EMBL" id="JAVRIE010000006">
    <property type="protein sequence ID" value="MDT0583670.1"/>
    <property type="molecule type" value="Genomic_DNA"/>
</dbReference>
<dbReference type="PANTHER" id="PTHR19211">
    <property type="entry name" value="ATP-BINDING TRANSPORT PROTEIN-RELATED"/>
    <property type="match status" value="1"/>
</dbReference>
<keyword evidence="3 7" id="KW-0067">ATP-binding</keyword>
<dbReference type="InterPro" id="IPR003439">
    <property type="entry name" value="ABC_transporter-like_ATP-bd"/>
</dbReference>
<feature type="domain" description="ABC transporter" evidence="6">
    <location>
        <begin position="313"/>
        <end position="527"/>
    </location>
</feature>
<proteinExistence type="inferred from homology"/>
<dbReference type="CDD" id="cd03221">
    <property type="entry name" value="ABCF_EF-3"/>
    <property type="match status" value="2"/>
</dbReference>
<dbReference type="PROSITE" id="PS50893">
    <property type="entry name" value="ABC_TRANSPORTER_2"/>
    <property type="match status" value="2"/>
</dbReference>
<dbReference type="InterPro" id="IPR017871">
    <property type="entry name" value="ABC_transporter-like_CS"/>
</dbReference>
<dbReference type="GO" id="GO:0005524">
    <property type="term" value="F:ATP binding"/>
    <property type="evidence" value="ECO:0007669"/>
    <property type="project" value="UniProtKB-KW"/>
</dbReference>
<dbReference type="Pfam" id="PF12848">
    <property type="entry name" value="ABC_tran_Xtn"/>
    <property type="match status" value="1"/>
</dbReference>
<dbReference type="PROSITE" id="PS00211">
    <property type="entry name" value="ABC_TRANSPORTER_1"/>
    <property type="match status" value="2"/>
</dbReference>
<dbReference type="Gene3D" id="3.40.50.300">
    <property type="entry name" value="P-loop containing nucleotide triphosphate hydrolases"/>
    <property type="match status" value="2"/>
</dbReference>
<gene>
    <name evidence="7" type="ORF">RM544_14065</name>
</gene>
<evidence type="ECO:0000256" key="1">
    <source>
        <dbReference type="ARBA" id="ARBA00022737"/>
    </source>
</evidence>
<evidence type="ECO:0000259" key="6">
    <source>
        <dbReference type="PROSITE" id="PS50893"/>
    </source>
</evidence>
<evidence type="ECO:0000256" key="4">
    <source>
        <dbReference type="ARBA" id="ARBA00061571"/>
    </source>
</evidence>
<sequence>MIQLQNLSLQRGVKELIKQANIEIYPGHKVGVIGKNGCGKSTLFGLLRNEIQADSGDCMVPKAWKIVSVAQETPGTDRKAIDYVIDGDIHLRELQKALEKAEEQHDGSRIGHLHDELAQLGAYDVEARAATILAGLGFENAQLSLPVSSFSGGWRMRLNLAQALLCDSDLLLLDEPTNHLDLDAVIWLETWIQRYKGTLLLISHDKSFIDACVDNIVSFESQALVYYSGNYSSYEKQRIERLRLQASEFEKQEKKKAHLNSFITRFKAKASKAKQAQSRIKQLEKMQEVLPVHQSSAFQFSFKPPEKLPNPLVRMEEVKVGYGEKVILEQVKMNLVPGSRIGLLGKNGAGKSTFIKLLAEEMRPLQGDYETSAGLTIGYFAQHQVELLHLQSSAYDHVFRLDKTQTEQQIRDYLGGFGFHGDEALKAVAPMSGGEKARLVLALVVFQKPNLLLLDEPTNHLDMEMRQALSFALQGFDGAMVLVSHDRYLLSSVCDDFYLVDAGAVSAFDGDLDDYRKWLFSSPTMSSVETAEGKDTVSKASNRAPELDKKARKRLEAEFRQSTKPFRDEIAKQERVMENANKALAEIEEKMLDTSLYDAENKAALATILNQQASLKGQVEDAEMLWLEAQEALEEASTQFEQNTQDSTEA</sequence>
<keyword evidence="2" id="KW-0547">Nucleotide-binding</keyword>
<evidence type="ECO:0000256" key="2">
    <source>
        <dbReference type="ARBA" id="ARBA00022741"/>
    </source>
</evidence>
<dbReference type="FunFam" id="3.40.50.300:FF:002053">
    <property type="entry name" value="ABC transporter ATP-binding protein"/>
    <property type="match status" value="1"/>
</dbReference>
<dbReference type="FunFam" id="3.40.50.300:FF:000011">
    <property type="entry name" value="Putative ABC transporter ATP-binding component"/>
    <property type="match status" value="1"/>
</dbReference>
<dbReference type="RefSeq" id="WP_311362439.1">
    <property type="nucleotide sequence ID" value="NZ_JAVRIE010000006.1"/>
</dbReference>
<dbReference type="Pfam" id="PF00005">
    <property type="entry name" value="ABC_tran"/>
    <property type="match status" value="2"/>
</dbReference>
<evidence type="ECO:0000313" key="7">
    <source>
        <dbReference type="EMBL" id="MDT0583670.1"/>
    </source>
</evidence>
<accession>A0AAW8R431</accession>
<name>A0AAW8R431_9ALTE</name>
<dbReference type="SUPFAM" id="SSF52540">
    <property type="entry name" value="P-loop containing nucleoside triphosphate hydrolases"/>
    <property type="match status" value="2"/>
</dbReference>
<dbReference type="InterPro" id="IPR003593">
    <property type="entry name" value="AAA+_ATPase"/>
</dbReference>